<keyword evidence="3" id="KW-1185">Reference proteome</keyword>
<dbReference type="InterPro" id="IPR013785">
    <property type="entry name" value="Aldolase_TIM"/>
</dbReference>
<dbReference type="InterPro" id="IPR001155">
    <property type="entry name" value="OxRdtase_FMN_N"/>
</dbReference>
<reference evidence="2 3" key="1">
    <citation type="submission" date="2020-12" db="EMBL/GenBank/DDBJ databases">
        <title>Metabolic potential, ecology and presence of endohyphal bacteria is reflected in genomic diversity of Mucoromycotina.</title>
        <authorList>
            <person name="Muszewska A."/>
            <person name="Okrasinska A."/>
            <person name="Steczkiewicz K."/>
            <person name="Drgas O."/>
            <person name="Orlowska M."/>
            <person name="Perlinska-Lenart U."/>
            <person name="Aleksandrzak-Piekarczyk T."/>
            <person name="Szatraj K."/>
            <person name="Zielenkiewicz U."/>
            <person name="Pilsyk S."/>
            <person name="Malc E."/>
            <person name="Mieczkowski P."/>
            <person name="Kruszewska J.S."/>
            <person name="Biernat P."/>
            <person name="Pawlowska J."/>
        </authorList>
    </citation>
    <scope>NUCLEOTIDE SEQUENCE [LARGE SCALE GENOMIC DNA]</scope>
    <source>
        <strain evidence="2 3">CBS 142.35</strain>
    </source>
</reference>
<protein>
    <recommendedName>
        <fullName evidence="1">NADH:flavin oxidoreductase/NADH oxidase N-terminal domain-containing protein</fullName>
    </recommendedName>
</protein>
<dbReference type="SUPFAM" id="SSF51395">
    <property type="entry name" value="FMN-linked oxidoreductases"/>
    <property type="match status" value="1"/>
</dbReference>
<dbReference type="Gene3D" id="3.20.20.70">
    <property type="entry name" value="Aldolase class I"/>
    <property type="match status" value="1"/>
</dbReference>
<evidence type="ECO:0000313" key="2">
    <source>
        <dbReference type="EMBL" id="KAG2219109.1"/>
    </source>
</evidence>
<dbReference type="PANTHER" id="PTHR22893">
    <property type="entry name" value="NADH OXIDOREDUCTASE-RELATED"/>
    <property type="match status" value="1"/>
</dbReference>
<accession>A0A8H7RY07</accession>
<evidence type="ECO:0000259" key="1">
    <source>
        <dbReference type="Pfam" id="PF00724"/>
    </source>
</evidence>
<gene>
    <name evidence="2" type="ORF">INT45_009776</name>
</gene>
<comment type="caution">
    <text evidence="2">The sequence shown here is derived from an EMBL/GenBank/DDBJ whole genome shotgun (WGS) entry which is preliminary data.</text>
</comment>
<dbReference type="EMBL" id="JAEPRB010000194">
    <property type="protein sequence ID" value="KAG2219109.1"/>
    <property type="molecule type" value="Genomic_DNA"/>
</dbReference>
<dbReference type="GO" id="GO:0010181">
    <property type="term" value="F:FMN binding"/>
    <property type="evidence" value="ECO:0007669"/>
    <property type="project" value="InterPro"/>
</dbReference>
<dbReference type="OrthoDB" id="276546at2759"/>
<dbReference type="PANTHER" id="PTHR22893:SF91">
    <property type="entry name" value="NADPH DEHYDROGENASE 2-RELATED"/>
    <property type="match status" value="1"/>
</dbReference>
<dbReference type="AlphaFoldDB" id="A0A8H7RY07"/>
<sequence length="373" mass="41517">MVSNSALFQPIQVGNHQLEHRVVLAPLTRFRGDENHVPTDLQAKYYAQRATKGGLLITEGTFINGRDAGDYPCAPGIYNQKQIDGWKKVTSAVHEKGGFIYLQLWHVGRAALRCFLLDNIQPVSASSIAIQEPSVVDPSQKYEAPRSLSINDIAEITQEYAQASKNAMAAGFDGVEIHGANGYLIDQFLNTSSNIRTDPYGGSIENRGRFALEVVKAVSDAIGPKRVGIRFSPWSEFQDMKDDTPYATWGYVIEQLQKNHSNLAFVHMIEPRDDFSRKTRNDTVNTLDPFRTVWKGPFVSSGGYTTQPELATKVADKTGNLIAIGRAFIANPDIVYRLKNSIPLTKYNRDTFYTPGPVGYTDYPFAEQEEVKA</sequence>
<dbReference type="CDD" id="cd02933">
    <property type="entry name" value="OYE_like_FMN"/>
    <property type="match status" value="1"/>
</dbReference>
<feature type="domain" description="NADH:flavin oxidoreductase/NADH oxidase N-terminal" evidence="1">
    <location>
        <begin position="7"/>
        <end position="343"/>
    </location>
</feature>
<dbReference type="InterPro" id="IPR045247">
    <property type="entry name" value="Oye-like"/>
</dbReference>
<dbReference type="FunFam" id="3.20.20.70:FF:000138">
    <property type="entry name" value="NADPH dehydrogenase 1"/>
    <property type="match status" value="1"/>
</dbReference>
<name>A0A8H7RY07_9FUNG</name>
<dbReference type="Proteomes" id="UP000646827">
    <property type="component" value="Unassembled WGS sequence"/>
</dbReference>
<evidence type="ECO:0000313" key="3">
    <source>
        <dbReference type="Proteomes" id="UP000646827"/>
    </source>
</evidence>
<proteinExistence type="predicted"/>
<dbReference type="Pfam" id="PF00724">
    <property type="entry name" value="Oxidored_FMN"/>
    <property type="match status" value="1"/>
</dbReference>
<organism evidence="2 3">
    <name type="scientific">Circinella minor</name>
    <dbReference type="NCBI Taxonomy" id="1195481"/>
    <lineage>
        <taxon>Eukaryota</taxon>
        <taxon>Fungi</taxon>
        <taxon>Fungi incertae sedis</taxon>
        <taxon>Mucoromycota</taxon>
        <taxon>Mucoromycotina</taxon>
        <taxon>Mucoromycetes</taxon>
        <taxon>Mucorales</taxon>
        <taxon>Lichtheimiaceae</taxon>
        <taxon>Circinella</taxon>
    </lineage>
</organism>
<dbReference type="GO" id="GO:0016491">
    <property type="term" value="F:oxidoreductase activity"/>
    <property type="evidence" value="ECO:0007669"/>
    <property type="project" value="InterPro"/>
</dbReference>